<feature type="chain" id="PRO_5011764647" description="HdeA/HdeB family protein" evidence="2">
    <location>
        <begin position="24"/>
        <end position="124"/>
    </location>
</feature>
<dbReference type="STRING" id="144026.SAMN04488568_11564"/>
<dbReference type="Proteomes" id="UP000199759">
    <property type="component" value="Unassembled WGS sequence"/>
</dbReference>
<keyword evidence="4" id="KW-1185">Reference proteome</keyword>
<reference evidence="3 4" key="1">
    <citation type="submission" date="2016-10" db="EMBL/GenBank/DDBJ databases">
        <authorList>
            <person name="de Groot N.N."/>
        </authorList>
    </citation>
    <scope>NUCLEOTIDE SEQUENCE [LARGE SCALE GENOMIC DNA]</scope>
    <source>
        <strain evidence="3 4">DSM 16077</strain>
    </source>
</reference>
<gene>
    <name evidence="3" type="ORF">SAMN04488568_11564</name>
</gene>
<evidence type="ECO:0000313" key="3">
    <source>
        <dbReference type="EMBL" id="SDM60489.1"/>
    </source>
</evidence>
<name>A0A1G9UKP2_9PROT</name>
<organism evidence="3 4">
    <name type="scientific">Maricaulis salignorans</name>
    <dbReference type="NCBI Taxonomy" id="144026"/>
    <lineage>
        <taxon>Bacteria</taxon>
        <taxon>Pseudomonadati</taxon>
        <taxon>Pseudomonadota</taxon>
        <taxon>Alphaproteobacteria</taxon>
        <taxon>Maricaulales</taxon>
        <taxon>Maricaulaceae</taxon>
        <taxon>Maricaulis</taxon>
    </lineage>
</organism>
<feature type="compositionally biased region" description="Basic and acidic residues" evidence="1">
    <location>
        <begin position="82"/>
        <end position="118"/>
    </location>
</feature>
<evidence type="ECO:0008006" key="5">
    <source>
        <dbReference type="Google" id="ProtNLM"/>
    </source>
</evidence>
<protein>
    <recommendedName>
        <fullName evidence="5">HdeA/HdeB family protein</fullName>
    </recommendedName>
</protein>
<dbReference type="RefSeq" id="WP_091770940.1">
    <property type="nucleotide sequence ID" value="NZ_FNHG01000015.1"/>
</dbReference>
<dbReference type="AlphaFoldDB" id="A0A1G9UKP2"/>
<sequence length="124" mass="13276">MNKFVLAMMAVSSLSLLGTAAFAIDHHMAGEAAAPNHEACMALYDGMMADVAEGDRAAHDAVLANLDDATRASFDACHDIIHAEHHPDDAEAETHADHHADEAPATEDMTHGEHEMHETAQPQE</sequence>
<evidence type="ECO:0000256" key="2">
    <source>
        <dbReference type="SAM" id="SignalP"/>
    </source>
</evidence>
<proteinExistence type="predicted"/>
<evidence type="ECO:0000256" key="1">
    <source>
        <dbReference type="SAM" id="MobiDB-lite"/>
    </source>
</evidence>
<feature type="region of interest" description="Disordered" evidence="1">
    <location>
        <begin position="82"/>
        <end position="124"/>
    </location>
</feature>
<feature type="signal peptide" evidence="2">
    <location>
        <begin position="1"/>
        <end position="23"/>
    </location>
</feature>
<accession>A0A1G9UKP2</accession>
<evidence type="ECO:0000313" key="4">
    <source>
        <dbReference type="Proteomes" id="UP000199759"/>
    </source>
</evidence>
<keyword evidence="2" id="KW-0732">Signal</keyword>
<dbReference type="EMBL" id="FNHG01000015">
    <property type="protein sequence ID" value="SDM60489.1"/>
    <property type="molecule type" value="Genomic_DNA"/>
</dbReference>